<dbReference type="PROSITE" id="PS51885">
    <property type="entry name" value="NEPRILYSIN"/>
    <property type="match status" value="1"/>
</dbReference>
<evidence type="ECO:0000256" key="3">
    <source>
        <dbReference type="ARBA" id="ARBA00022670"/>
    </source>
</evidence>
<dbReference type="Pfam" id="PF01431">
    <property type="entry name" value="Peptidase_M13"/>
    <property type="match status" value="1"/>
</dbReference>
<evidence type="ECO:0000256" key="5">
    <source>
        <dbReference type="ARBA" id="ARBA00022801"/>
    </source>
</evidence>
<dbReference type="GO" id="GO:0046872">
    <property type="term" value="F:metal ion binding"/>
    <property type="evidence" value="ECO:0007669"/>
    <property type="project" value="UniProtKB-KW"/>
</dbReference>
<dbReference type="InterPro" id="IPR000718">
    <property type="entry name" value="Peptidase_M13"/>
</dbReference>
<dbReference type="Proteomes" id="UP000004470">
    <property type="component" value="Unassembled WGS sequence"/>
</dbReference>
<evidence type="ECO:0000313" key="11">
    <source>
        <dbReference type="Proteomes" id="UP000004470"/>
    </source>
</evidence>
<name>E0NIJ3_PEDAC</name>
<gene>
    <name evidence="10" type="primary">pepO</name>
    <name evidence="10" type="ORF">HMPREF0623_1824</name>
</gene>
<sequence length="642" mass="72681">MGGKKMTSSVKEDFYDAVNGEWLKTAKIPDDHSSTGGFMDLVDGVDKQLMKDFAEMRNHEVEPDTPELAEFIKFYEMAADFQQRDADRVAPLLPYLAQIEKLQNWDDVNANLKELFYNGVDLPVDIGIEPDLKGDGADKRNVLWAGGVSLILPDKTYYDADNPNGPQLMKIFTEMMNQLLVKIGKSPEEAHEIVEQAKRFDASLAPYRKNSEELSDVAKLYNPMEFTQFADKVQSIDVKKLVQELLGTQPEQIIVTEPRFYENLNQVANDETFADFKSWAYVNMVRSLTGYLSEEFRQIGGMYGRALSGQKVSMPQEKSAFYLARRTFSQVVGEYYGHRYFGEAAKKDVHEMVVAMINVYEKRLANNDWLGEATKQKAITKLRSLKILVGYPDELKPVYKKLKTKTAAQGGSLVENVQNFSRIFLEDQLAKYGKKVDRSEWHMSADTVNAYYSPEGNLICFPAAILQAPFYSLKQTASQNYGGIGAVMAHEISHAFDPNGALFDEYGNMDNWWTQADLDHFHELSEAMVQEFDGLPFAGGKVNGKLVVTENVADDGGLSAALEATKDTDDANLEEFFTNWARIWRTKATPEREQLLLAIDVHAPSKLRANVQVQNFQEFYDTFDVEPGDGMYMAPEKRVQIW</sequence>
<keyword evidence="3" id="KW-0645">Protease</keyword>
<dbReference type="PANTHER" id="PTHR11733">
    <property type="entry name" value="ZINC METALLOPROTEASE FAMILY M13 NEPRILYSIN-RELATED"/>
    <property type="match status" value="1"/>
</dbReference>
<evidence type="ECO:0000256" key="2">
    <source>
        <dbReference type="ARBA" id="ARBA00007357"/>
    </source>
</evidence>
<reference evidence="10" key="1">
    <citation type="submission" date="2010-07" db="EMBL/GenBank/DDBJ databases">
        <authorList>
            <person name="Muzny D."/>
            <person name="Qin X."/>
            <person name="Deng J."/>
            <person name="Jiang H."/>
            <person name="Liu Y."/>
            <person name="Qu J."/>
            <person name="Song X.-Z."/>
            <person name="Zhang L."/>
            <person name="Thornton R."/>
            <person name="Coyle M."/>
            <person name="Francisco L."/>
            <person name="Jackson L."/>
            <person name="Javaid M."/>
            <person name="Korchina V."/>
            <person name="Kovar C."/>
            <person name="Mata R."/>
            <person name="Mathew T."/>
            <person name="Ngo R."/>
            <person name="Nguyen L."/>
            <person name="Nguyen N."/>
            <person name="Okwuonu G."/>
            <person name="Ongeri F."/>
            <person name="Pham C."/>
            <person name="Simmons D."/>
            <person name="Wilczek-Boney K."/>
            <person name="Hale W."/>
            <person name="Jakkamsetti A."/>
            <person name="Pham P."/>
            <person name="Ruth R."/>
            <person name="San Lucas F."/>
            <person name="Warren J."/>
            <person name="Zhang J."/>
            <person name="Zhao Z."/>
            <person name="Zhou C."/>
            <person name="Zhu D."/>
            <person name="Lee S."/>
            <person name="Bess C."/>
            <person name="Blankenburg K."/>
            <person name="Forbes L."/>
            <person name="Fu Q."/>
            <person name="Gubbala S."/>
            <person name="Hirani K."/>
            <person name="Jayaseelan J.C."/>
            <person name="Lara F."/>
            <person name="Munidasa M."/>
            <person name="Palculict T."/>
            <person name="Patil S."/>
            <person name="Pu L.-L."/>
            <person name="Saada N."/>
            <person name="Tang L."/>
            <person name="Weissenberger G."/>
            <person name="Zhu Y."/>
            <person name="Hemphill L."/>
            <person name="Shang Y."/>
            <person name="Youmans B."/>
            <person name="Ayvaz T."/>
            <person name="Ross M."/>
            <person name="Santibanez J."/>
            <person name="Aqrawi P."/>
            <person name="Gross S."/>
            <person name="Joshi V."/>
            <person name="Fowler G."/>
            <person name="Nazareth L."/>
            <person name="Reid J."/>
            <person name="Worley K."/>
            <person name="Petrosino J."/>
            <person name="Highlander S."/>
            <person name="Gibbs R."/>
        </authorList>
    </citation>
    <scope>NUCLEOTIDE SEQUENCE [LARGE SCALE GENOMIC DNA]</scope>
    <source>
        <strain evidence="10">DSM 20284</strain>
    </source>
</reference>
<evidence type="ECO:0000259" key="8">
    <source>
        <dbReference type="Pfam" id="PF01431"/>
    </source>
</evidence>
<dbReference type="PRINTS" id="PR00786">
    <property type="entry name" value="NEPRILYSIN"/>
</dbReference>
<protein>
    <submittedName>
        <fullName evidence="10">Peptidase family M13</fullName>
        <ecNumber evidence="10">3.4.24.-</ecNumber>
    </submittedName>
</protein>
<dbReference type="PANTHER" id="PTHR11733:SF167">
    <property type="entry name" value="FI17812P1-RELATED"/>
    <property type="match status" value="1"/>
</dbReference>
<dbReference type="InterPro" id="IPR024079">
    <property type="entry name" value="MetalloPept_cat_dom_sf"/>
</dbReference>
<keyword evidence="6" id="KW-0862">Zinc</keyword>
<keyword evidence="5 10" id="KW-0378">Hydrolase</keyword>
<dbReference type="Gene3D" id="3.40.390.10">
    <property type="entry name" value="Collagenase (Catalytic Domain)"/>
    <property type="match status" value="1"/>
</dbReference>
<accession>E0NIJ3</accession>
<feature type="domain" description="Peptidase M13 C-terminal" evidence="8">
    <location>
        <begin position="449"/>
        <end position="639"/>
    </location>
</feature>
<keyword evidence="7" id="KW-0482">Metalloprotease</keyword>
<dbReference type="CDD" id="cd08662">
    <property type="entry name" value="M13"/>
    <property type="match status" value="1"/>
</dbReference>
<evidence type="ECO:0000256" key="6">
    <source>
        <dbReference type="ARBA" id="ARBA00022833"/>
    </source>
</evidence>
<dbReference type="InterPro" id="IPR042089">
    <property type="entry name" value="Peptidase_M13_dom_2"/>
</dbReference>
<dbReference type="Pfam" id="PF05649">
    <property type="entry name" value="Peptidase_M13_N"/>
    <property type="match status" value="1"/>
</dbReference>
<dbReference type="InterPro" id="IPR008753">
    <property type="entry name" value="Peptidase_M13_N"/>
</dbReference>
<evidence type="ECO:0000256" key="4">
    <source>
        <dbReference type="ARBA" id="ARBA00022723"/>
    </source>
</evidence>
<comment type="cofactor">
    <cofactor evidence="1">
        <name>Zn(2+)</name>
        <dbReference type="ChEBI" id="CHEBI:29105"/>
    </cofactor>
</comment>
<dbReference type="InterPro" id="IPR018497">
    <property type="entry name" value="Peptidase_M13_C"/>
</dbReference>
<feature type="domain" description="Peptidase M13 N-terminal" evidence="9">
    <location>
        <begin position="11"/>
        <end position="392"/>
    </location>
</feature>
<keyword evidence="4" id="KW-0479">Metal-binding</keyword>
<dbReference type="GO" id="GO:0016485">
    <property type="term" value="P:protein processing"/>
    <property type="evidence" value="ECO:0007669"/>
    <property type="project" value="TreeGrafter"/>
</dbReference>
<organism evidence="10 11">
    <name type="scientific">Pediococcus acidilactici DSM 20284</name>
    <dbReference type="NCBI Taxonomy" id="862514"/>
    <lineage>
        <taxon>Bacteria</taxon>
        <taxon>Bacillati</taxon>
        <taxon>Bacillota</taxon>
        <taxon>Bacilli</taxon>
        <taxon>Lactobacillales</taxon>
        <taxon>Lactobacillaceae</taxon>
        <taxon>Pediococcus</taxon>
        <taxon>Pediococcus acidilactici group</taxon>
    </lineage>
</organism>
<comment type="similarity">
    <text evidence="2">Belongs to the peptidase M13 family.</text>
</comment>
<evidence type="ECO:0000256" key="1">
    <source>
        <dbReference type="ARBA" id="ARBA00001947"/>
    </source>
</evidence>
<keyword evidence="11" id="KW-1185">Reference proteome</keyword>
<dbReference type="SUPFAM" id="SSF55486">
    <property type="entry name" value="Metalloproteases ('zincins'), catalytic domain"/>
    <property type="match status" value="1"/>
</dbReference>
<dbReference type="GO" id="GO:0005886">
    <property type="term" value="C:plasma membrane"/>
    <property type="evidence" value="ECO:0007669"/>
    <property type="project" value="TreeGrafter"/>
</dbReference>
<proteinExistence type="inferred from homology"/>
<evidence type="ECO:0000313" key="10">
    <source>
        <dbReference type="EMBL" id="EFL94956.1"/>
    </source>
</evidence>
<dbReference type="GO" id="GO:0004222">
    <property type="term" value="F:metalloendopeptidase activity"/>
    <property type="evidence" value="ECO:0007669"/>
    <property type="project" value="InterPro"/>
</dbReference>
<dbReference type="Gene3D" id="1.10.1380.10">
    <property type="entry name" value="Neutral endopeptidase , domain2"/>
    <property type="match status" value="1"/>
</dbReference>
<dbReference type="HOGENOM" id="CLU_006187_7_2_9"/>
<dbReference type="EC" id="3.4.24.-" evidence="10"/>
<evidence type="ECO:0000259" key="9">
    <source>
        <dbReference type="Pfam" id="PF05649"/>
    </source>
</evidence>
<evidence type="ECO:0000256" key="7">
    <source>
        <dbReference type="ARBA" id="ARBA00023049"/>
    </source>
</evidence>
<dbReference type="EMBL" id="AEEG01000009">
    <property type="protein sequence ID" value="EFL94956.1"/>
    <property type="molecule type" value="Genomic_DNA"/>
</dbReference>
<dbReference type="eggNOG" id="COG3590">
    <property type="taxonomic scope" value="Bacteria"/>
</dbReference>
<dbReference type="AlphaFoldDB" id="E0NIJ3"/>
<comment type="caution">
    <text evidence="10">The sequence shown here is derived from an EMBL/GenBank/DDBJ whole genome shotgun (WGS) entry which is preliminary data.</text>
</comment>